<dbReference type="HOGENOM" id="CLU_2194875_0_0_0"/>
<dbReference type="PATRIC" id="fig|243090.15.peg.1903"/>
<feature type="region of interest" description="Disordered" evidence="1">
    <location>
        <begin position="1"/>
        <end position="86"/>
    </location>
</feature>
<reference evidence="2 3" key="1">
    <citation type="journal article" date="2003" name="Proc. Natl. Acad. Sci. U.S.A.">
        <title>Complete genome sequence of the marine planctomycete Pirellula sp. strain 1.</title>
        <authorList>
            <person name="Gloeckner F.O."/>
            <person name="Kube M."/>
            <person name="Bauer M."/>
            <person name="Teeling H."/>
            <person name="Lombardot T."/>
            <person name="Ludwig W."/>
            <person name="Gade D."/>
            <person name="Beck A."/>
            <person name="Borzym K."/>
            <person name="Heitmann K."/>
            <person name="Rabus R."/>
            <person name="Schlesner H."/>
            <person name="Amann R."/>
            <person name="Reinhardt R."/>
        </authorList>
    </citation>
    <scope>NUCLEOTIDE SEQUENCE [LARGE SCALE GENOMIC DNA]</scope>
    <source>
        <strain evidence="3">DSM 10527 / NCIMB 13988 / SH1</strain>
    </source>
</reference>
<proteinExistence type="predicted"/>
<dbReference type="KEGG" id="rba:RB4090"/>
<dbReference type="Proteomes" id="UP000001025">
    <property type="component" value="Chromosome"/>
</dbReference>
<dbReference type="STRING" id="243090.RB4090"/>
<evidence type="ECO:0000256" key="1">
    <source>
        <dbReference type="SAM" id="MobiDB-lite"/>
    </source>
</evidence>
<accession>Q7UT60</accession>
<sequence length="108" mass="12218">MPMAERRDAAAALEMTPAFDSFIRTGVSNEEPATNDQPEKLPKPGQTMSERKTGKRKPKVAGQRKERRPTDFQQDSPEFARTHGDRIKFRKKYSIAGCLGEDLLRKIA</sequence>
<evidence type="ECO:0000313" key="2">
    <source>
        <dbReference type="EMBL" id="CAD73578.1"/>
    </source>
</evidence>
<dbReference type="AlphaFoldDB" id="Q7UT60"/>
<evidence type="ECO:0000313" key="3">
    <source>
        <dbReference type="Proteomes" id="UP000001025"/>
    </source>
</evidence>
<feature type="compositionally biased region" description="Polar residues" evidence="1">
    <location>
        <begin position="26"/>
        <end position="36"/>
    </location>
</feature>
<organism evidence="2 3">
    <name type="scientific">Rhodopirellula baltica (strain DSM 10527 / NCIMB 13988 / SH1)</name>
    <dbReference type="NCBI Taxonomy" id="243090"/>
    <lineage>
        <taxon>Bacteria</taxon>
        <taxon>Pseudomonadati</taxon>
        <taxon>Planctomycetota</taxon>
        <taxon>Planctomycetia</taxon>
        <taxon>Pirellulales</taxon>
        <taxon>Pirellulaceae</taxon>
        <taxon>Rhodopirellula</taxon>
    </lineage>
</organism>
<keyword evidence="3" id="KW-1185">Reference proteome</keyword>
<dbReference type="EnsemblBacteria" id="CAD73578">
    <property type="protein sequence ID" value="CAD73578"/>
    <property type="gene ID" value="RB4090"/>
</dbReference>
<dbReference type="InParanoid" id="Q7UT60"/>
<dbReference type="EMBL" id="BX294139">
    <property type="protein sequence ID" value="CAD73578.1"/>
    <property type="molecule type" value="Genomic_DNA"/>
</dbReference>
<gene>
    <name evidence="2" type="ordered locus">RB4090</name>
</gene>
<name>Q7UT60_RHOBA</name>
<protein>
    <submittedName>
        <fullName evidence="2">Uncharacterized protein</fullName>
    </submittedName>
</protein>